<dbReference type="InterPro" id="IPR000524">
    <property type="entry name" value="Tscrpt_reg_HTH_GntR"/>
</dbReference>
<dbReference type="PROSITE" id="PS50949">
    <property type="entry name" value="HTH_GNTR"/>
    <property type="match status" value="1"/>
</dbReference>
<dbReference type="PANTHER" id="PTHR43537:SF20">
    <property type="entry name" value="HTH-TYPE TRANSCRIPTIONAL REPRESSOR GLAR"/>
    <property type="match status" value="1"/>
</dbReference>
<dbReference type="InterPro" id="IPR036390">
    <property type="entry name" value="WH_DNA-bd_sf"/>
</dbReference>
<dbReference type="PANTHER" id="PTHR43537">
    <property type="entry name" value="TRANSCRIPTIONAL REGULATOR, GNTR FAMILY"/>
    <property type="match status" value="1"/>
</dbReference>
<dbReference type="Gene3D" id="1.10.10.10">
    <property type="entry name" value="Winged helix-like DNA-binding domain superfamily/Winged helix DNA-binding domain"/>
    <property type="match status" value="1"/>
</dbReference>
<dbReference type="Pfam" id="PF00392">
    <property type="entry name" value="GntR"/>
    <property type="match status" value="1"/>
</dbReference>
<evidence type="ECO:0000256" key="3">
    <source>
        <dbReference type="ARBA" id="ARBA00023163"/>
    </source>
</evidence>
<protein>
    <submittedName>
        <fullName evidence="5">GntR family transcriptional regulator</fullName>
    </submittedName>
</protein>
<dbReference type="InterPro" id="IPR008920">
    <property type="entry name" value="TF_FadR/GntR_C"/>
</dbReference>
<organism evidence="5 6">
    <name type="scientific">Actinomadura yumaensis</name>
    <dbReference type="NCBI Taxonomy" id="111807"/>
    <lineage>
        <taxon>Bacteria</taxon>
        <taxon>Bacillati</taxon>
        <taxon>Actinomycetota</taxon>
        <taxon>Actinomycetes</taxon>
        <taxon>Streptosporangiales</taxon>
        <taxon>Thermomonosporaceae</taxon>
        <taxon>Actinomadura</taxon>
    </lineage>
</organism>
<evidence type="ECO:0000313" key="6">
    <source>
        <dbReference type="Proteomes" id="UP001596380"/>
    </source>
</evidence>
<dbReference type="InterPro" id="IPR036388">
    <property type="entry name" value="WH-like_DNA-bd_sf"/>
</dbReference>
<evidence type="ECO:0000256" key="2">
    <source>
        <dbReference type="ARBA" id="ARBA00023125"/>
    </source>
</evidence>
<dbReference type="SUPFAM" id="SSF48008">
    <property type="entry name" value="GntR ligand-binding domain-like"/>
    <property type="match status" value="1"/>
</dbReference>
<keyword evidence="1" id="KW-0805">Transcription regulation</keyword>
<dbReference type="SUPFAM" id="SSF46785">
    <property type="entry name" value="Winged helix' DNA-binding domain"/>
    <property type="match status" value="1"/>
</dbReference>
<proteinExistence type="predicted"/>
<evidence type="ECO:0000259" key="4">
    <source>
        <dbReference type="PROSITE" id="PS50949"/>
    </source>
</evidence>
<evidence type="ECO:0000313" key="5">
    <source>
        <dbReference type="EMBL" id="MFC6880181.1"/>
    </source>
</evidence>
<sequence>MSRTKSGGQSRAEAVFETLRADLIEGRIGPGERLKLPALVERFGVSMTVVREALTRLAEQRMVIAAPNRGFSVIPLSVEDLEDLTRLRLRLETMALRDSIERGELSWETSVVAAHHALDRTPYVNDTGGLNVAWMCAHRNFHHALGSGCGSPRLIELVGNLRDSAELYRAWARSIAHDYERDVRAEHDGIVRAALAHDADRASAALHGHIERTTLTLLRHAADQTPADAVKSPDRR</sequence>
<dbReference type="RefSeq" id="WP_160820671.1">
    <property type="nucleotide sequence ID" value="NZ_JBHSXE010000001.1"/>
</dbReference>
<dbReference type="Proteomes" id="UP001596380">
    <property type="component" value="Unassembled WGS sequence"/>
</dbReference>
<keyword evidence="3" id="KW-0804">Transcription</keyword>
<dbReference type="InterPro" id="IPR011711">
    <property type="entry name" value="GntR_C"/>
</dbReference>
<name>A0ABW2CH31_9ACTN</name>
<comment type="caution">
    <text evidence="5">The sequence shown here is derived from an EMBL/GenBank/DDBJ whole genome shotgun (WGS) entry which is preliminary data.</text>
</comment>
<dbReference type="EMBL" id="JBHSXS010000004">
    <property type="protein sequence ID" value="MFC6880181.1"/>
    <property type="molecule type" value="Genomic_DNA"/>
</dbReference>
<dbReference type="Pfam" id="PF07729">
    <property type="entry name" value="FCD"/>
    <property type="match status" value="1"/>
</dbReference>
<dbReference type="Gene3D" id="1.20.120.530">
    <property type="entry name" value="GntR ligand-binding domain-like"/>
    <property type="match status" value="1"/>
</dbReference>
<accession>A0ABW2CH31</accession>
<dbReference type="SMART" id="SM00345">
    <property type="entry name" value="HTH_GNTR"/>
    <property type="match status" value="1"/>
</dbReference>
<feature type="domain" description="HTH gntR-type" evidence="4">
    <location>
        <begin position="9"/>
        <end position="76"/>
    </location>
</feature>
<keyword evidence="2" id="KW-0238">DNA-binding</keyword>
<dbReference type="SMART" id="SM00895">
    <property type="entry name" value="FCD"/>
    <property type="match status" value="1"/>
</dbReference>
<evidence type="ECO:0000256" key="1">
    <source>
        <dbReference type="ARBA" id="ARBA00023015"/>
    </source>
</evidence>
<gene>
    <name evidence="5" type="ORF">ACFQKB_10440</name>
</gene>
<keyword evidence="6" id="KW-1185">Reference proteome</keyword>
<reference evidence="6" key="1">
    <citation type="journal article" date="2019" name="Int. J. Syst. Evol. Microbiol.">
        <title>The Global Catalogue of Microorganisms (GCM) 10K type strain sequencing project: providing services to taxonomists for standard genome sequencing and annotation.</title>
        <authorList>
            <consortium name="The Broad Institute Genomics Platform"/>
            <consortium name="The Broad Institute Genome Sequencing Center for Infectious Disease"/>
            <person name="Wu L."/>
            <person name="Ma J."/>
        </authorList>
    </citation>
    <scope>NUCLEOTIDE SEQUENCE [LARGE SCALE GENOMIC DNA]</scope>
    <source>
        <strain evidence="6">JCM 3369</strain>
    </source>
</reference>